<proteinExistence type="predicted"/>
<feature type="region of interest" description="Disordered" evidence="2">
    <location>
        <begin position="14"/>
        <end position="46"/>
    </location>
</feature>
<dbReference type="EMBL" id="SEOQ01000042">
    <property type="protein sequence ID" value="TFY71652.1"/>
    <property type="molecule type" value="Genomic_DNA"/>
</dbReference>
<dbReference type="GO" id="GO:0016740">
    <property type="term" value="F:transferase activity"/>
    <property type="evidence" value="ECO:0007669"/>
    <property type="project" value="UniProtKB-KW"/>
</dbReference>
<dbReference type="Pfam" id="PF13489">
    <property type="entry name" value="Methyltransf_23"/>
    <property type="match status" value="1"/>
</dbReference>
<dbReference type="Proteomes" id="UP000298327">
    <property type="component" value="Unassembled WGS sequence"/>
</dbReference>
<dbReference type="Gene3D" id="3.40.50.150">
    <property type="entry name" value="Vaccinia Virus protein VP39"/>
    <property type="match status" value="1"/>
</dbReference>
<dbReference type="SUPFAM" id="SSF53335">
    <property type="entry name" value="S-adenosyl-L-methionine-dependent methyltransferases"/>
    <property type="match status" value="1"/>
</dbReference>
<gene>
    <name evidence="3" type="ORF">EVG20_g1362</name>
</gene>
<protein>
    <recommendedName>
        <fullName evidence="5">Methyltransferase domain-containing protein</fullName>
    </recommendedName>
</protein>
<comment type="caution">
    <text evidence="3">The sequence shown here is derived from an EMBL/GenBank/DDBJ whole genome shotgun (WGS) entry which is preliminary data.</text>
</comment>
<evidence type="ECO:0000256" key="2">
    <source>
        <dbReference type="SAM" id="MobiDB-lite"/>
    </source>
</evidence>
<dbReference type="STRING" id="205917.A0A4Y9ZAS9"/>
<evidence type="ECO:0000313" key="3">
    <source>
        <dbReference type="EMBL" id="TFY71652.1"/>
    </source>
</evidence>
<dbReference type="InterPro" id="IPR029063">
    <property type="entry name" value="SAM-dependent_MTases_sf"/>
</dbReference>
<name>A0A4Y9ZAS9_9AGAM</name>
<keyword evidence="1" id="KW-0808">Transferase</keyword>
<dbReference type="AlphaFoldDB" id="A0A4Y9ZAS9"/>
<evidence type="ECO:0000256" key="1">
    <source>
        <dbReference type="ARBA" id="ARBA00022679"/>
    </source>
</evidence>
<dbReference type="CDD" id="cd02440">
    <property type="entry name" value="AdoMet_MTases"/>
    <property type="match status" value="1"/>
</dbReference>
<sequence length="283" mass="30630">MSALVIQNEVLDLDGDMDAMHPPTETADAPDGGHQGDGNGPDTLADANKQHFTDIAETYGELPSAKKLAKYLAVAMRKLYAFDKNSTSVLDFGCGPGKPDSILVFDAARWNSCMDGCTGLVSSELAADTKKVVGVDISEGMVEQYNKRMQKLGVPPEEMHALCLELKGEPGELDGAKFDIVVCSMAYHHIDDIAATTRLLVGFLKPGGHLIICDMTRGEEGREIVPEPFHEIVSHEYGFSEADIRANFEGAGLKYFGFQLLVKARVHGLTVDLFVGRGVKPTE</sequence>
<evidence type="ECO:0008006" key="5">
    <source>
        <dbReference type="Google" id="ProtNLM"/>
    </source>
</evidence>
<keyword evidence="4" id="KW-1185">Reference proteome</keyword>
<evidence type="ECO:0000313" key="4">
    <source>
        <dbReference type="Proteomes" id="UP000298327"/>
    </source>
</evidence>
<dbReference type="PANTHER" id="PTHR43861:SF3">
    <property type="entry name" value="PUTATIVE (AFU_ORTHOLOGUE AFUA_2G14390)-RELATED"/>
    <property type="match status" value="1"/>
</dbReference>
<dbReference type="PANTHER" id="PTHR43861">
    <property type="entry name" value="TRANS-ACONITATE 2-METHYLTRANSFERASE-RELATED"/>
    <property type="match status" value="1"/>
</dbReference>
<dbReference type="OrthoDB" id="3647at2759"/>
<accession>A0A4Y9ZAS9</accession>
<reference evidence="3 4" key="1">
    <citation type="submission" date="2019-02" db="EMBL/GenBank/DDBJ databases">
        <title>Genome sequencing of the rare red list fungi Dentipellis fragilis.</title>
        <authorList>
            <person name="Buettner E."/>
            <person name="Kellner H."/>
        </authorList>
    </citation>
    <scope>NUCLEOTIDE SEQUENCE [LARGE SCALE GENOMIC DNA]</scope>
    <source>
        <strain evidence="3 4">DSM 105465</strain>
    </source>
</reference>
<organism evidence="3 4">
    <name type="scientific">Dentipellis fragilis</name>
    <dbReference type="NCBI Taxonomy" id="205917"/>
    <lineage>
        <taxon>Eukaryota</taxon>
        <taxon>Fungi</taxon>
        <taxon>Dikarya</taxon>
        <taxon>Basidiomycota</taxon>
        <taxon>Agaricomycotina</taxon>
        <taxon>Agaricomycetes</taxon>
        <taxon>Russulales</taxon>
        <taxon>Hericiaceae</taxon>
        <taxon>Dentipellis</taxon>
    </lineage>
</organism>